<gene>
    <name evidence="1" type="ORF">FACUT_1588</name>
</gene>
<dbReference type="EMBL" id="JAADJF010000035">
    <property type="protein sequence ID" value="KAF4443035.1"/>
    <property type="molecule type" value="Genomic_DNA"/>
</dbReference>
<organism evidence="1 2">
    <name type="scientific">Fusarium acutatum</name>
    <dbReference type="NCBI Taxonomy" id="78861"/>
    <lineage>
        <taxon>Eukaryota</taxon>
        <taxon>Fungi</taxon>
        <taxon>Dikarya</taxon>
        <taxon>Ascomycota</taxon>
        <taxon>Pezizomycotina</taxon>
        <taxon>Sordariomycetes</taxon>
        <taxon>Hypocreomycetidae</taxon>
        <taxon>Hypocreales</taxon>
        <taxon>Nectriaceae</taxon>
        <taxon>Fusarium</taxon>
        <taxon>Fusarium fujikuroi species complex</taxon>
    </lineage>
</organism>
<dbReference type="AlphaFoldDB" id="A0A8H4K1N5"/>
<dbReference type="Proteomes" id="UP000536711">
    <property type="component" value="Unassembled WGS sequence"/>
</dbReference>
<keyword evidence="2" id="KW-1185">Reference proteome</keyword>
<protein>
    <submittedName>
        <fullName evidence="1">Uncharacterized protein</fullName>
    </submittedName>
</protein>
<reference evidence="1 2" key="1">
    <citation type="submission" date="2020-01" db="EMBL/GenBank/DDBJ databases">
        <title>Identification and distribution of gene clusters putatively required for synthesis of sphingolipid metabolism inhibitors in phylogenetically diverse species of the filamentous fungus Fusarium.</title>
        <authorList>
            <person name="Kim H.-S."/>
            <person name="Busman M."/>
            <person name="Brown D.W."/>
            <person name="Divon H."/>
            <person name="Uhlig S."/>
            <person name="Proctor R.H."/>
        </authorList>
    </citation>
    <scope>NUCLEOTIDE SEQUENCE [LARGE SCALE GENOMIC DNA]</scope>
    <source>
        <strain evidence="1 2">NRRL 13308</strain>
    </source>
</reference>
<accession>A0A8H4K1N5</accession>
<name>A0A8H4K1N5_9HYPO</name>
<comment type="caution">
    <text evidence="1">The sequence shown here is derived from an EMBL/GenBank/DDBJ whole genome shotgun (WGS) entry which is preliminary data.</text>
</comment>
<evidence type="ECO:0000313" key="1">
    <source>
        <dbReference type="EMBL" id="KAF4443035.1"/>
    </source>
</evidence>
<proteinExistence type="predicted"/>
<dbReference type="OrthoDB" id="5430916at2759"/>
<evidence type="ECO:0000313" key="2">
    <source>
        <dbReference type="Proteomes" id="UP000536711"/>
    </source>
</evidence>
<sequence length="152" mass="16681">MTIRSLIRIAIHSGAAGKWEIDVDETMSKNLFKAGQPFSWQYLDPEQYNAKTNSTASDTYVNFCSFERHLSYEKYGSGQIDNEFVDGLKGWSVPTADVIRQSMKKLADALAFCVVMLAGDLFTCTGLDLDEAGQPYAQVDCSNEGGIEVGTG</sequence>